<keyword evidence="12" id="KW-1185">Reference proteome</keyword>
<dbReference type="Pfam" id="PF14437">
    <property type="entry name" value="MafB19-deam"/>
    <property type="match status" value="1"/>
</dbReference>
<evidence type="ECO:0000256" key="2">
    <source>
        <dbReference type="ARBA" id="ARBA00011738"/>
    </source>
</evidence>
<feature type="binding site" evidence="8">
    <location>
        <position position="90"/>
    </location>
    <ligand>
        <name>Zn(2+)</name>
        <dbReference type="ChEBI" id="CHEBI:29105"/>
        <note>catalytic</note>
    </ligand>
</feature>
<dbReference type="GO" id="GO:0002100">
    <property type="term" value="P:tRNA wobble adenosine to inosine editing"/>
    <property type="evidence" value="ECO:0007669"/>
    <property type="project" value="UniProtKB-UniRule"/>
</dbReference>
<evidence type="ECO:0000256" key="1">
    <source>
        <dbReference type="ARBA" id="ARBA00010669"/>
    </source>
</evidence>
<dbReference type="Gene3D" id="3.40.140.10">
    <property type="entry name" value="Cytidine Deaminase, domain 2"/>
    <property type="match status" value="1"/>
</dbReference>
<dbReference type="InterPro" id="IPR016192">
    <property type="entry name" value="APOBEC/CMP_deaminase_Zn-bd"/>
</dbReference>
<evidence type="ECO:0000256" key="3">
    <source>
        <dbReference type="ARBA" id="ARBA00022694"/>
    </source>
</evidence>
<dbReference type="HAMAP" id="MF_00972">
    <property type="entry name" value="tRNA_aden_deaminase"/>
    <property type="match status" value="1"/>
</dbReference>
<comment type="similarity">
    <text evidence="1">Belongs to the cytidine and deoxycytidylate deaminase family. ADAT2 subfamily.</text>
</comment>
<protein>
    <recommendedName>
        <fullName evidence="8">tRNA-specific adenosine deaminase</fullName>
        <ecNumber evidence="8">3.5.4.33</ecNumber>
    </recommendedName>
</protein>
<dbReference type="PROSITE" id="PS00903">
    <property type="entry name" value="CYT_DCMP_DEAMINASES_1"/>
    <property type="match status" value="1"/>
</dbReference>
<evidence type="ECO:0000256" key="9">
    <source>
        <dbReference type="SAM" id="MobiDB-lite"/>
    </source>
</evidence>
<dbReference type="RefSeq" id="WP_221239657.1">
    <property type="nucleotide sequence ID" value="NZ_JABDTL010000002.1"/>
</dbReference>
<dbReference type="SUPFAM" id="SSF53927">
    <property type="entry name" value="Cytidine deaminase-like"/>
    <property type="match status" value="1"/>
</dbReference>
<dbReference type="FunFam" id="3.40.140.10:FF:000005">
    <property type="entry name" value="tRNA-specific adenosine deaminase"/>
    <property type="match status" value="1"/>
</dbReference>
<evidence type="ECO:0000256" key="4">
    <source>
        <dbReference type="ARBA" id="ARBA00022723"/>
    </source>
</evidence>
<dbReference type="EC" id="3.5.4.33" evidence="8"/>
<evidence type="ECO:0000259" key="10">
    <source>
        <dbReference type="PROSITE" id="PS51747"/>
    </source>
</evidence>
<keyword evidence="4 8" id="KW-0479">Metal-binding</keyword>
<dbReference type="GO" id="GO:0052717">
    <property type="term" value="F:tRNA-specific adenosine-34 deaminase activity"/>
    <property type="evidence" value="ECO:0007669"/>
    <property type="project" value="UniProtKB-UniRule"/>
</dbReference>
<evidence type="ECO:0000256" key="8">
    <source>
        <dbReference type="HAMAP-Rule" id="MF_00972"/>
    </source>
</evidence>
<dbReference type="GO" id="GO:0008270">
    <property type="term" value="F:zinc ion binding"/>
    <property type="evidence" value="ECO:0007669"/>
    <property type="project" value="UniProtKB-UniRule"/>
</dbReference>
<dbReference type="EMBL" id="JACHIA010000002">
    <property type="protein sequence ID" value="MBB6069522.1"/>
    <property type="molecule type" value="Genomic_DNA"/>
</dbReference>
<reference evidence="11 12" key="1">
    <citation type="submission" date="2020-08" db="EMBL/GenBank/DDBJ databases">
        <title>Genomic Encyclopedia of Type Strains, Phase IV (KMG-IV): sequencing the most valuable type-strain genomes for metagenomic binning, comparative biology and taxonomic classification.</title>
        <authorList>
            <person name="Goeker M."/>
        </authorList>
    </citation>
    <scope>NUCLEOTIDE SEQUENCE [LARGE SCALE GENOMIC DNA]</scope>
    <source>
        <strain evidence="11 12">DSM 29007</strain>
    </source>
</reference>
<comment type="catalytic activity">
    <reaction evidence="7 8">
        <text>adenosine(34) in tRNA + H2O + H(+) = inosine(34) in tRNA + NH4(+)</text>
        <dbReference type="Rhea" id="RHEA:43168"/>
        <dbReference type="Rhea" id="RHEA-COMP:10373"/>
        <dbReference type="Rhea" id="RHEA-COMP:10374"/>
        <dbReference type="ChEBI" id="CHEBI:15377"/>
        <dbReference type="ChEBI" id="CHEBI:15378"/>
        <dbReference type="ChEBI" id="CHEBI:28938"/>
        <dbReference type="ChEBI" id="CHEBI:74411"/>
        <dbReference type="ChEBI" id="CHEBI:82852"/>
        <dbReference type="EC" id="3.5.4.33"/>
    </reaction>
</comment>
<comment type="caution">
    <text evidence="11">The sequence shown here is derived from an EMBL/GenBank/DDBJ whole genome shotgun (WGS) entry which is preliminary data.</text>
</comment>
<dbReference type="InterPro" id="IPR058535">
    <property type="entry name" value="MafB19-deam"/>
</dbReference>
<dbReference type="PANTHER" id="PTHR11079">
    <property type="entry name" value="CYTOSINE DEAMINASE FAMILY MEMBER"/>
    <property type="match status" value="1"/>
</dbReference>
<evidence type="ECO:0000256" key="5">
    <source>
        <dbReference type="ARBA" id="ARBA00022801"/>
    </source>
</evidence>
<gene>
    <name evidence="8" type="primary">tadA</name>
    <name evidence="11" type="ORF">HNQ61_001137</name>
</gene>
<evidence type="ECO:0000256" key="7">
    <source>
        <dbReference type="ARBA" id="ARBA00048045"/>
    </source>
</evidence>
<dbReference type="CDD" id="cd01285">
    <property type="entry name" value="nucleoside_deaminase"/>
    <property type="match status" value="1"/>
</dbReference>
<dbReference type="PANTHER" id="PTHR11079:SF202">
    <property type="entry name" value="TRNA-SPECIFIC ADENOSINE DEAMINASE"/>
    <property type="match status" value="1"/>
</dbReference>
<keyword evidence="6 8" id="KW-0862">Zinc</keyword>
<dbReference type="NCBIfam" id="NF008113">
    <property type="entry name" value="PRK10860.1"/>
    <property type="match status" value="1"/>
</dbReference>
<accession>A0A841GQ31</accession>
<name>A0A841GQ31_9BACT</name>
<dbReference type="Proteomes" id="UP000582837">
    <property type="component" value="Unassembled WGS sequence"/>
</dbReference>
<comment type="subunit">
    <text evidence="2 8">Homodimer.</text>
</comment>
<dbReference type="InterPro" id="IPR016193">
    <property type="entry name" value="Cytidine_deaminase-like"/>
</dbReference>
<feature type="domain" description="CMP/dCMP-type deaminase" evidence="10">
    <location>
        <begin position="9"/>
        <end position="148"/>
    </location>
</feature>
<keyword evidence="3 8" id="KW-0819">tRNA processing</keyword>
<dbReference type="InterPro" id="IPR002125">
    <property type="entry name" value="CMP_dCMP_dom"/>
</dbReference>
<comment type="cofactor">
    <cofactor evidence="8">
        <name>Zn(2+)</name>
        <dbReference type="ChEBI" id="CHEBI:29105"/>
    </cofactor>
    <text evidence="8">Binds 1 zinc ion per subunit.</text>
</comment>
<keyword evidence="5 8" id="KW-0378">Hydrolase</keyword>
<sequence length="182" mass="19544">MQMDEVAPDQDERWMRVALAEAAAAEALGEVPVGAVIVRGGEVVATGHNLTHTLQDPTAHAEMVAIRRAAQAIGHWRLLECTLYVTLEPCTMCSGGIVHARIPRLVFAAHDPKAGMVGSLGNLVQHPRLNHRVQLTTGVLAEEAGDVLRAFFRSRRKPRAATFDVSASPDCSPPEQVSGQGE</sequence>
<evidence type="ECO:0000256" key="6">
    <source>
        <dbReference type="ARBA" id="ARBA00022833"/>
    </source>
</evidence>
<feature type="active site" description="Proton donor" evidence="8">
    <location>
        <position position="62"/>
    </location>
</feature>
<feature type="region of interest" description="Disordered" evidence="9">
    <location>
        <begin position="163"/>
        <end position="182"/>
    </location>
</feature>
<dbReference type="InterPro" id="IPR028883">
    <property type="entry name" value="tRNA_aden_deaminase"/>
</dbReference>
<evidence type="ECO:0000313" key="12">
    <source>
        <dbReference type="Proteomes" id="UP000582837"/>
    </source>
</evidence>
<feature type="binding site" evidence="8">
    <location>
        <position position="93"/>
    </location>
    <ligand>
        <name>Zn(2+)</name>
        <dbReference type="ChEBI" id="CHEBI:29105"/>
        <note>catalytic</note>
    </ligand>
</feature>
<proteinExistence type="inferred from homology"/>
<evidence type="ECO:0000313" key="11">
    <source>
        <dbReference type="EMBL" id="MBB6069522.1"/>
    </source>
</evidence>
<comment type="function">
    <text evidence="8">Catalyzes the deamination of adenosine to inosine at the wobble position 34 of tRNA(Arg2).</text>
</comment>
<dbReference type="PROSITE" id="PS51747">
    <property type="entry name" value="CYT_DCMP_DEAMINASES_2"/>
    <property type="match status" value="1"/>
</dbReference>
<dbReference type="AlphaFoldDB" id="A0A841GQ31"/>
<organism evidence="11 12">
    <name type="scientific">Longimicrobium terrae</name>
    <dbReference type="NCBI Taxonomy" id="1639882"/>
    <lineage>
        <taxon>Bacteria</taxon>
        <taxon>Pseudomonadati</taxon>
        <taxon>Gemmatimonadota</taxon>
        <taxon>Longimicrobiia</taxon>
        <taxon>Longimicrobiales</taxon>
        <taxon>Longimicrobiaceae</taxon>
        <taxon>Longimicrobium</taxon>
    </lineage>
</organism>
<feature type="binding site" evidence="8">
    <location>
        <position position="60"/>
    </location>
    <ligand>
        <name>Zn(2+)</name>
        <dbReference type="ChEBI" id="CHEBI:29105"/>
        <note>catalytic</note>
    </ligand>
</feature>